<evidence type="ECO:0000313" key="1">
    <source>
        <dbReference type="EMBL" id="SVD73679.1"/>
    </source>
</evidence>
<accession>A0A382XS50</accession>
<organism evidence="1">
    <name type="scientific">marine metagenome</name>
    <dbReference type="NCBI Taxonomy" id="408172"/>
    <lineage>
        <taxon>unclassified sequences</taxon>
        <taxon>metagenomes</taxon>
        <taxon>ecological metagenomes</taxon>
    </lineage>
</organism>
<reference evidence="1" key="1">
    <citation type="submission" date="2018-05" db="EMBL/GenBank/DDBJ databases">
        <authorList>
            <person name="Lanie J.A."/>
            <person name="Ng W.-L."/>
            <person name="Kazmierczak K.M."/>
            <person name="Andrzejewski T.M."/>
            <person name="Davidsen T.M."/>
            <person name="Wayne K.J."/>
            <person name="Tettelin H."/>
            <person name="Glass J.I."/>
            <person name="Rusch D."/>
            <person name="Podicherti R."/>
            <person name="Tsui H.-C.T."/>
            <person name="Winkler M.E."/>
        </authorList>
    </citation>
    <scope>NUCLEOTIDE SEQUENCE</scope>
</reference>
<feature type="non-terminal residue" evidence="1">
    <location>
        <position position="31"/>
    </location>
</feature>
<dbReference type="EMBL" id="UINC01169905">
    <property type="protein sequence ID" value="SVD73679.1"/>
    <property type="molecule type" value="Genomic_DNA"/>
</dbReference>
<gene>
    <name evidence="1" type="ORF">METZ01_LOCUS426533</name>
</gene>
<proteinExistence type="predicted"/>
<name>A0A382XS50_9ZZZZ</name>
<protein>
    <submittedName>
        <fullName evidence="1">Uncharacterized protein</fullName>
    </submittedName>
</protein>
<dbReference type="AlphaFoldDB" id="A0A382XS50"/>
<sequence length="31" mass="3362">MKNALENPTSVGFFVCIAKIVPTAPTKYCFA</sequence>